<sequence>MYTRWSPELTSLLDAKSGTQSVRIKDLEYHVLPCEHQAALLSIAPNLDDIIETGNRQKYSKKSTASLFSVNGETFFAKHVRFHQKAFGLRFRYFIQPSRSYWTAVVAKKIDEAGIGTPKVYAVGERRTLQLISDSYIITEALKDAHTATEVVRRQPNSFDLLQRAGKLLRSLHDAGITHGDIKLANFYVQGDSMGFWDLDSALVFDSHTPAKWIIRDLGRLLSSFIITIDAMPETKPEFMNAPKIAQVLAQSYGIDVNKFLPSYYSYWLKKSKLQHDFG</sequence>
<proteinExistence type="predicted"/>
<gene>
    <name evidence="1" type="ORF">H5985_05285</name>
</gene>
<dbReference type="RefSeq" id="WP_205050270.1">
    <property type="nucleotide sequence ID" value="NZ_JACJKX010000008.1"/>
</dbReference>
<evidence type="ECO:0008006" key="3">
    <source>
        <dbReference type="Google" id="ProtNLM"/>
    </source>
</evidence>
<keyword evidence="2" id="KW-1185">Reference proteome</keyword>
<name>A0ABS2GUU2_9BURK</name>
<dbReference type="EMBL" id="JACJKX010000008">
    <property type="protein sequence ID" value="MBM6928682.1"/>
    <property type="molecule type" value="Genomic_DNA"/>
</dbReference>
<evidence type="ECO:0000313" key="1">
    <source>
        <dbReference type="EMBL" id="MBM6928682.1"/>
    </source>
</evidence>
<protein>
    <recommendedName>
        <fullName evidence="3">Non-specific serine/threonine protein kinase</fullName>
    </recommendedName>
</protein>
<dbReference type="Gene3D" id="1.10.510.10">
    <property type="entry name" value="Transferase(Phosphotransferase) domain 1"/>
    <property type="match status" value="1"/>
</dbReference>
<organism evidence="1 2">
    <name type="scientific">Parasutterella secunda</name>
    <dbReference type="NCBI Taxonomy" id="626947"/>
    <lineage>
        <taxon>Bacteria</taxon>
        <taxon>Pseudomonadati</taxon>
        <taxon>Pseudomonadota</taxon>
        <taxon>Betaproteobacteria</taxon>
        <taxon>Burkholderiales</taxon>
        <taxon>Sutterellaceae</taxon>
        <taxon>Parasutterella</taxon>
    </lineage>
</organism>
<dbReference type="InterPro" id="IPR011009">
    <property type="entry name" value="Kinase-like_dom_sf"/>
</dbReference>
<comment type="caution">
    <text evidence="1">The sequence shown here is derived from an EMBL/GenBank/DDBJ whole genome shotgun (WGS) entry which is preliminary data.</text>
</comment>
<accession>A0ABS2GUU2</accession>
<dbReference type="SUPFAM" id="SSF56112">
    <property type="entry name" value="Protein kinase-like (PK-like)"/>
    <property type="match status" value="1"/>
</dbReference>
<dbReference type="Proteomes" id="UP000777002">
    <property type="component" value="Unassembled WGS sequence"/>
</dbReference>
<reference evidence="1 2" key="1">
    <citation type="journal article" date="2021" name="Sci. Rep.">
        <title>The distribution of antibiotic resistance genes in chicken gut microbiota commensals.</title>
        <authorList>
            <person name="Juricova H."/>
            <person name="Matiasovicova J."/>
            <person name="Kubasova T."/>
            <person name="Cejkova D."/>
            <person name="Rychlik I."/>
        </authorList>
    </citation>
    <scope>NUCLEOTIDE SEQUENCE [LARGE SCALE GENOMIC DNA]</scope>
    <source>
        <strain evidence="1 2">An562</strain>
    </source>
</reference>
<dbReference type="Pfam" id="PF06293">
    <property type="entry name" value="Kdo"/>
    <property type="match status" value="1"/>
</dbReference>
<evidence type="ECO:0000313" key="2">
    <source>
        <dbReference type="Proteomes" id="UP000777002"/>
    </source>
</evidence>